<dbReference type="PATRIC" id="fig|1299334.3.peg.1291"/>
<gene>
    <name evidence="1" type="ORF">I553_1806</name>
</gene>
<dbReference type="EMBL" id="JAOB01000013">
    <property type="protein sequence ID" value="EUA68618.1"/>
    <property type="molecule type" value="Genomic_DNA"/>
</dbReference>
<proteinExistence type="predicted"/>
<evidence type="ECO:0000313" key="1">
    <source>
        <dbReference type="EMBL" id="EUA68618.1"/>
    </source>
</evidence>
<reference evidence="1" key="1">
    <citation type="submission" date="2014-01" db="EMBL/GenBank/DDBJ databases">
        <authorList>
            <person name="Brown-Elliot B."/>
            <person name="Wallace R."/>
            <person name="Lenaerts A."/>
            <person name="Ordway D."/>
            <person name="DeGroote M.A."/>
            <person name="Parker T."/>
            <person name="Sizemore C."/>
            <person name="Tallon L.J."/>
            <person name="Sadzewicz L.K."/>
            <person name="Sengamalay N."/>
            <person name="Fraser C.M."/>
            <person name="Hine E."/>
            <person name="Shefchek K.A."/>
            <person name="Das S.P."/>
            <person name="Tettelin H."/>
        </authorList>
    </citation>
    <scope>NUCLEOTIDE SEQUENCE [LARGE SCALE GENOMIC DNA]</scope>
    <source>
        <strain evidence="1">4042</strain>
    </source>
</reference>
<protein>
    <submittedName>
        <fullName evidence="1">Uncharacterized protein</fullName>
    </submittedName>
</protein>
<organism evidence="1">
    <name type="scientific">Mycobacterium xenopi 4042</name>
    <dbReference type="NCBI Taxonomy" id="1299334"/>
    <lineage>
        <taxon>Bacteria</taxon>
        <taxon>Bacillati</taxon>
        <taxon>Actinomycetota</taxon>
        <taxon>Actinomycetes</taxon>
        <taxon>Mycobacteriales</taxon>
        <taxon>Mycobacteriaceae</taxon>
        <taxon>Mycobacterium</taxon>
    </lineage>
</organism>
<sequence>MVATLAAVCSAACSSAGRHDKIYGAQSVQLGQSVAVLGWNMSVSNLRWNADYVLVDVDAARATWRHRTPNPRTSGSGSTVRWRTRWSPPASAAARARKTLWCNHCRRRRRIGSAARYAWGR</sequence>
<dbReference type="AlphaFoldDB" id="X8DLM3"/>
<name>X8DLM3_MYCXE</name>
<comment type="caution">
    <text evidence="1">The sequence shown here is derived from an EMBL/GenBank/DDBJ whole genome shotgun (WGS) entry which is preliminary data.</text>
</comment>
<accession>X8DLM3</accession>